<dbReference type="SUPFAM" id="SSF160991">
    <property type="entry name" value="CV3147-like"/>
    <property type="match status" value="1"/>
</dbReference>
<dbReference type="InterPro" id="IPR048350">
    <property type="entry name" value="S-Me-THD-like_C"/>
</dbReference>
<dbReference type="Gene3D" id="2.40.390.10">
    <property type="entry name" value="CV3147-like"/>
    <property type="match status" value="1"/>
</dbReference>
<evidence type="ECO:0000259" key="2">
    <source>
        <dbReference type="Pfam" id="PF20906"/>
    </source>
</evidence>
<gene>
    <name evidence="3" type="ORF">GCM10009733_041690</name>
</gene>
<comment type="caution">
    <text evidence="3">The sequence shown here is derived from an EMBL/GenBank/DDBJ whole genome shotgun (WGS) entry which is preliminary data.</text>
</comment>
<dbReference type="RefSeq" id="WP_346107044.1">
    <property type="nucleotide sequence ID" value="NZ_BAAAMU010000028.1"/>
</dbReference>
<dbReference type="InterPro" id="IPR024071">
    <property type="entry name" value="S-Me-THD_C_sf"/>
</dbReference>
<dbReference type="InterPro" id="IPR027479">
    <property type="entry name" value="S-Me-THD_N_sf"/>
</dbReference>
<dbReference type="InterPro" id="IPR010318">
    <property type="entry name" value="S-Me-THD_N"/>
</dbReference>
<reference evidence="4" key="1">
    <citation type="journal article" date="2019" name="Int. J. Syst. Evol. Microbiol.">
        <title>The Global Catalogue of Microorganisms (GCM) 10K type strain sequencing project: providing services to taxonomists for standard genome sequencing and annotation.</title>
        <authorList>
            <consortium name="The Broad Institute Genomics Platform"/>
            <consortium name="The Broad Institute Genome Sequencing Center for Infectious Disease"/>
            <person name="Wu L."/>
            <person name="Ma J."/>
        </authorList>
    </citation>
    <scope>NUCLEOTIDE SEQUENCE [LARGE SCALE GENOMIC DNA]</scope>
    <source>
        <strain evidence="4">JCM 13929</strain>
    </source>
</reference>
<dbReference type="Gene3D" id="3.40.1610.10">
    <property type="entry name" value="CV3147-like domain"/>
    <property type="match status" value="1"/>
</dbReference>
<protein>
    <submittedName>
        <fullName evidence="3">DUF917 domain-containing protein</fullName>
    </submittedName>
</protein>
<evidence type="ECO:0000313" key="4">
    <source>
        <dbReference type="Proteomes" id="UP001500064"/>
    </source>
</evidence>
<evidence type="ECO:0000259" key="1">
    <source>
        <dbReference type="Pfam" id="PF06032"/>
    </source>
</evidence>
<feature type="domain" description="S-Me-THD N-terminal" evidence="1">
    <location>
        <begin position="10"/>
        <end position="163"/>
    </location>
</feature>
<dbReference type="Pfam" id="PF20906">
    <property type="entry name" value="S-Me-THD_C"/>
    <property type="match status" value="1"/>
</dbReference>
<dbReference type="Proteomes" id="UP001500064">
    <property type="component" value="Unassembled WGS sequence"/>
</dbReference>
<accession>A0ABP4REG2</accession>
<evidence type="ECO:0000313" key="3">
    <source>
        <dbReference type="EMBL" id="GAA1640222.1"/>
    </source>
</evidence>
<keyword evidence="4" id="KW-1185">Reference proteome</keyword>
<feature type="domain" description="S-Me-THD-like C-terminal" evidence="2">
    <location>
        <begin position="168"/>
        <end position="342"/>
    </location>
</feature>
<proteinExistence type="predicted"/>
<dbReference type="EMBL" id="BAAAMU010000028">
    <property type="protein sequence ID" value="GAA1640222.1"/>
    <property type="molecule type" value="Genomic_DNA"/>
</dbReference>
<dbReference type="Pfam" id="PF06032">
    <property type="entry name" value="S-Me-THD_N"/>
    <property type="match status" value="1"/>
</dbReference>
<organism evidence="3 4">
    <name type="scientific">Nonomuraea maheshkhaliensis</name>
    <dbReference type="NCBI Taxonomy" id="419590"/>
    <lineage>
        <taxon>Bacteria</taxon>
        <taxon>Bacillati</taxon>
        <taxon>Actinomycetota</taxon>
        <taxon>Actinomycetes</taxon>
        <taxon>Streptosporangiales</taxon>
        <taxon>Streptosporangiaceae</taxon>
        <taxon>Nonomuraea</taxon>
    </lineage>
</organism>
<name>A0ABP4REG2_9ACTN</name>
<sequence length="344" mass="35197">MGRLIDPGGLDRLSAGSRVFATGAAESSYNLALDWARSVLGRGVELVRAGELAPVTLCVAVSLVGSTTALGEQLPAGDEPERAVRALERRLGERAGAVVGLNLAAENALLPLIAAAALGVPLVDGDGTGRVFPLVEQTTYTLGGISPAPLALAGGSGELVLLETAAGRVEELLRPVVLSVGGWAVAACYPMTAGDLARVLVPETVSLLMRAGEPGVPRSAAAPYGVRTLCRARILSVEGSTGHGAELALPSLPSSIVLRESEDLERLVRLEAHNEIVLALADGAVVATVPDQICMISTGDGMVVDVDKAEPGLEVDIMVVSAAPVWHTERGLALGGPRAFGLPL</sequence>